<keyword evidence="3" id="KW-1185">Reference proteome</keyword>
<feature type="region of interest" description="Disordered" evidence="1">
    <location>
        <begin position="49"/>
        <end position="75"/>
    </location>
</feature>
<organism evidence="2 3">
    <name type="scientific">Frankliniella fusca</name>
    <dbReference type="NCBI Taxonomy" id="407009"/>
    <lineage>
        <taxon>Eukaryota</taxon>
        <taxon>Metazoa</taxon>
        <taxon>Ecdysozoa</taxon>
        <taxon>Arthropoda</taxon>
        <taxon>Hexapoda</taxon>
        <taxon>Insecta</taxon>
        <taxon>Pterygota</taxon>
        <taxon>Neoptera</taxon>
        <taxon>Paraneoptera</taxon>
        <taxon>Thysanoptera</taxon>
        <taxon>Terebrantia</taxon>
        <taxon>Thripoidea</taxon>
        <taxon>Thripidae</taxon>
        <taxon>Frankliniella</taxon>
    </lineage>
</organism>
<evidence type="ECO:0000313" key="3">
    <source>
        <dbReference type="Proteomes" id="UP001219518"/>
    </source>
</evidence>
<sequence length="845" mass="92002">MCSSRRERSAWRAVSVLMRASASLSHVATLSERSSSSLHCATPFSSNARTEARHALSPARSRATSSRSEQSSVTASAVSTARSCSRLCTSSAWRRSQSASPVVSSSSDVSFTSRKFQQNMRIKIFRWKLTCRSPASLRHVLSLSRTRGVSPVRSSHLMTASRTRDTLSPTLFISARTAASCFSREEAAESSCSAMPRTCANCSRSSRTSASRRASRWRVVSASDSVPESVRPPLVSLSHCSSSLLASSICRQMTSWASSMWMRRAAESCASCQPMRAWLKASSTSSLLHPKSKNAAQICSTTRNRREDALHSGRVGLVLGHELPALLVQPLAVRLRRLVLLVQPQDGGRGRIQARAAVRGHLRLLHGLLSGQQLRRQRLLPLLERTCASASVVSACQLSSSTHRSSTTRLPWRPSSISWYLADSALYASSRLCASSGELKRQMDPVVKDSYCALTSHANRTGEVPNKVRQPTLRVSSCCCNLAVLGVLTLMTAFWRRPSPWPGRLLAGAILHLRPASARRVHLDDGAAGRRQLLAERRQLLQGRQPLRDLPLEHLGLLQQVLGLGQRARPLQSLGTGCDTDLGLLEPRPHLGQRGLVALPLLQVRLHGAALLGGLGPHLRHLRAHAGHALPDLGRVRSVNQLAQQLLGLGLHLPEHGRLLCQLLLQRLRVTRPLLGLHVGGLQAGEQRRRRGHGPRVPHAQLRRLERRLQPRLDLRHLPLQHGLRVGRRDGAQRGVQVAQALQHGLGGLAQRLARGLLVAELLGDAQRVAAPRHGAQLGVGARQQRGERVALLAVALPGALRAPEARQLVQGGLVGLVPARLQGGHLLVQEARRVRVPAEVLTAL</sequence>
<dbReference type="EMBL" id="JAHWGI010001411">
    <property type="protein sequence ID" value="KAK3930236.1"/>
    <property type="molecule type" value="Genomic_DNA"/>
</dbReference>
<proteinExistence type="predicted"/>
<comment type="caution">
    <text evidence="2">The sequence shown here is derived from an EMBL/GenBank/DDBJ whole genome shotgun (WGS) entry which is preliminary data.</text>
</comment>
<gene>
    <name evidence="2" type="ORF">KUF71_004970</name>
</gene>
<dbReference type="AlphaFoldDB" id="A0AAE1HZT7"/>
<name>A0AAE1HZT7_9NEOP</name>
<evidence type="ECO:0000256" key="1">
    <source>
        <dbReference type="SAM" id="MobiDB-lite"/>
    </source>
</evidence>
<accession>A0AAE1HZT7</accession>
<feature type="compositionally biased region" description="Low complexity" evidence="1">
    <location>
        <begin position="55"/>
        <end position="75"/>
    </location>
</feature>
<reference evidence="2" key="2">
    <citation type="journal article" date="2023" name="BMC Genomics">
        <title>Pest status, molecular evolution, and epigenetic factors derived from the genome assembly of Frankliniella fusca, a thysanopteran phytovirus vector.</title>
        <authorList>
            <person name="Catto M.A."/>
            <person name="Labadie P.E."/>
            <person name="Jacobson A.L."/>
            <person name="Kennedy G.G."/>
            <person name="Srinivasan R."/>
            <person name="Hunt B.G."/>
        </authorList>
    </citation>
    <scope>NUCLEOTIDE SEQUENCE</scope>
    <source>
        <strain evidence="2">PL_HMW_Pooled</strain>
    </source>
</reference>
<dbReference type="Proteomes" id="UP001219518">
    <property type="component" value="Unassembled WGS sequence"/>
</dbReference>
<keyword evidence="2" id="KW-0808">Transferase</keyword>
<dbReference type="GO" id="GO:0032259">
    <property type="term" value="P:methylation"/>
    <property type="evidence" value="ECO:0007669"/>
    <property type="project" value="UniProtKB-KW"/>
</dbReference>
<dbReference type="GO" id="GO:0008168">
    <property type="term" value="F:methyltransferase activity"/>
    <property type="evidence" value="ECO:0007669"/>
    <property type="project" value="UniProtKB-KW"/>
</dbReference>
<protein>
    <submittedName>
        <fullName evidence="2">Ribosomal RNA large subunit methyltransferase K/L</fullName>
    </submittedName>
</protein>
<keyword evidence="2" id="KW-0489">Methyltransferase</keyword>
<evidence type="ECO:0000313" key="2">
    <source>
        <dbReference type="EMBL" id="KAK3930236.1"/>
    </source>
</evidence>
<reference evidence="2" key="1">
    <citation type="submission" date="2021-07" db="EMBL/GenBank/DDBJ databases">
        <authorList>
            <person name="Catto M.A."/>
            <person name="Jacobson A."/>
            <person name="Kennedy G."/>
            <person name="Labadie P."/>
            <person name="Hunt B.G."/>
            <person name="Srinivasan R."/>
        </authorList>
    </citation>
    <scope>NUCLEOTIDE SEQUENCE</scope>
    <source>
        <strain evidence="2">PL_HMW_Pooled</strain>
        <tissue evidence="2">Head</tissue>
    </source>
</reference>